<reference evidence="1 2" key="1">
    <citation type="submission" date="2018-06" db="EMBL/GenBank/DDBJ databases">
        <title>Genomic Encyclopedia of Archaeal and Bacterial Type Strains, Phase II (KMG-II): from individual species to whole genera.</title>
        <authorList>
            <person name="Goeker M."/>
        </authorList>
    </citation>
    <scope>NUCLEOTIDE SEQUENCE [LARGE SCALE GENOMIC DNA]</scope>
    <source>
        <strain evidence="1 2">DSM 22009</strain>
    </source>
</reference>
<accession>A0A2W7N4T4</accession>
<sequence length="266" mass="29361">MSFQPVVPFSGTAGYAFLQRTRESQQAAFEQAPLIKRNVEAFRDRIASITSAEELVADRQLLEVALGAFGLDEDINNKYFIEKILSSDTEDPKSLASKFSDKRYSAMAKAFGFGDANGPSLDVAGFADRITDAYQDRQFEIAVGESDSNMRLAMSFERELATINDQTELSDNARWYSVMASPPLRKVFETALGLPQSFGTLDLDRQLTEFRDRAERVFGTSDVTDFADPDMQKEALRLFLVRGQIADGQSQMGSGASIALTLLQGG</sequence>
<dbReference type="AlphaFoldDB" id="A0A2W7N4T4"/>
<dbReference type="EMBL" id="QKZL01000011">
    <property type="protein sequence ID" value="PZX15068.1"/>
    <property type="molecule type" value="Genomic_DNA"/>
</dbReference>
<name>A0A2W7N4T4_9RHOB</name>
<gene>
    <name evidence="1" type="ORF">LX81_02657</name>
</gene>
<dbReference type="Pfam" id="PF06748">
    <property type="entry name" value="DUF1217"/>
    <property type="match status" value="1"/>
</dbReference>
<dbReference type="OrthoDB" id="7824597at2"/>
<comment type="caution">
    <text evidence="1">The sequence shown here is derived from an EMBL/GenBank/DDBJ whole genome shotgun (WGS) entry which is preliminary data.</text>
</comment>
<dbReference type="Proteomes" id="UP000248916">
    <property type="component" value="Unassembled WGS sequence"/>
</dbReference>
<dbReference type="Gene3D" id="1.10.3700.10">
    <property type="entry name" value="AGR C 984p-like"/>
    <property type="match status" value="1"/>
</dbReference>
<dbReference type="InterPro" id="IPR010626">
    <property type="entry name" value="DUF1217"/>
</dbReference>
<dbReference type="SUPFAM" id="SSF158837">
    <property type="entry name" value="AGR C 984p-like"/>
    <property type="match status" value="1"/>
</dbReference>
<evidence type="ECO:0000313" key="1">
    <source>
        <dbReference type="EMBL" id="PZX15068.1"/>
    </source>
</evidence>
<keyword evidence="2" id="KW-1185">Reference proteome</keyword>
<dbReference type="InterPro" id="IPR023157">
    <property type="entry name" value="AGR-C-984p-like_sf"/>
</dbReference>
<proteinExistence type="predicted"/>
<protein>
    <submittedName>
        <fullName evidence="1">Uncharacterized protein DUF1217</fullName>
    </submittedName>
</protein>
<organism evidence="1 2">
    <name type="scientific">Palleronia aestuarii</name>
    <dbReference type="NCBI Taxonomy" id="568105"/>
    <lineage>
        <taxon>Bacteria</taxon>
        <taxon>Pseudomonadati</taxon>
        <taxon>Pseudomonadota</taxon>
        <taxon>Alphaproteobacteria</taxon>
        <taxon>Rhodobacterales</taxon>
        <taxon>Roseobacteraceae</taxon>
        <taxon>Palleronia</taxon>
    </lineage>
</organism>
<dbReference type="RefSeq" id="WP_111537780.1">
    <property type="nucleotide sequence ID" value="NZ_QKZL01000011.1"/>
</dbReference>
<evidence type="ECO:0000313" key="2">
    <source>
        <dbReference type="Proteomes" id="UP000248916"/>
    </source>
</evidence>